<accession>A0ABN2ZL64</accession>
<dbReference type="Proteomes" id="UP001501771">
    <property type="component" value="Unassembled WGS sequence"/>
</dbReference>
<feature type="transmembrane region" description="Helical" evidence="1">
    <location>
        <begin position="36"/>
        <end position="54"/>
    </location>
</feature>
<name>A0ABN2ZL64_9ACTN</name>
<keyword evidence="3" id="KW-1185">Reference proteome</keyword>
<feature type="transmembrane region" description="Helical" evidence="1">
    <location>
        <begin position="12"/>
        <end position="30"/>
    </location>
</feature>
<dbReference type="RefSeq" id="WP_344150054.1">
    <property type="nucleotide sequence ID" value="NZ_BAAAQR010000004.1"/>
</dbReference>
<reference evidence="2 3" key="1">
    <citation type="journal article" date="2019" name="Int. J. Syst. Evol. Microbiol.">
        <title>The Global Catalogue of Microorganisms (GCM) 10K type strain sequencing project: providing services to taxonomists for standard genome sequencing and annotation.</title>
        <authorList>
            <consortium name="The Broad Institute Genomics Platform"/>
            <consortium name="The Broad Institute Genome Sequencing Center for Infectious Disease"/>
            <person name="Wu L."/>
            <person name="Ma J."/>
        </authorList>
    </citation>
    <scope>NUCLEOTIDE SEQUENCE [LARGE SCALE GENOMIC DNA]</scope>
    <source>
        <strain evidence="2 3">JCM 16022</strain>
    </source>
</reference>
<dbReference type="EMBL" id="BAAAQR010000004">
    <property type="protein sequence ID" value="GAA2143931.1"/>
    <property type="molecule type" value="Genomic_DNA"/>
</dbReference>
<sequence>MAGTERTRTWPLWVFGCAWPAAFLVWGLVANDGPRWVDVVTVILLVGLVVLTRWQARGLKRKAAASHRAP</sequence>
<evidence type="ECO:0008006" key="4">
    <source>
        <dbReference type="Google" id="ProtNLM"/>
    </source>
</evidence>
<evidence type="ECO:0000313" key="2">
    <source>
        <dbReference type="EMBL" id="GAA2143931.1"/>
    </source>
</evidence>
<organism evidence="2 3">
    <name type="scientific">Nocardioides koreensis</name>
    <dbReference type="NCBI Taxonomy" id="433651"/>
    <lineage>
        <taxon>Bacteria</taxon>
        <taxon>Bacillati</taxon>
        <taxon>Actinomycetota</taxon>
        <taxon>Actinomycetes</taxon>
        <taxon>Propionibacteriales</taxon>
        <taxon>Nocardioidaceae</taxon>
        <taxon>Nocardioides</taxon>
    </lineage>
</organism>
<comment type="caution">
    <text evidence="2">The sequence shown here is derived from an EMBL/GenBank/DDBJ whole genome shotgun (WGS) entry which is preliminary data.</text>
</comment>
<evidence type="ECO:0000256" key="1">
    <source>
        <dbReference type="SAM" id="Phobius"/>
    </source>
</evidence>
<keyword evidence="1" id="KW-0812">Transmembrane</keyword>
<keyword evidence="1" id="KW-0472">Membrane</keyword>
<gene>
    <name evidence="2" type="ORF">GCM10009844_16890</name>
</gene>
<keyword evidence="1" id="KW-1133">Transmembrane helix</keyword>
<evidence type="ECO:0000313" key="3">
    <source>
        <dbReference type="Proteomes" id="UP001501771"/>
    </source>
</evidence>
<proteinExistence type="predicted"/>
<protein>
    <recommendedName>
        <fullName evidence="4">DUF2530 domain-containing protein</fullName>
    </recommendedName>
</protein>